<evidence type="ECO:0000313" key="3">
    <source>
        <dbReference type="EMBL" id="TXD36260.1"/>
    </source>
</evidence>
<feature type="coiled-coil region" evidence="1">
    <location>
        <begin position="21"/>
        <end position="55"/>
    </location>
</feature>
<organism evidence="3 4">
    <name type="scientific">Lujinxingia vulgaris</name>
    <dbReference type="NCBI Taxonomy" id="2600176"/>
    <lineage>
        <taxon>Bacteria</taxon>
        <taxon>Deltaproteobacteria</taxon>
        <taxon>Bradymonadales</taxon>
        <taxon>Lujinxingiaceae</taxon>
        <taxon>Lujinxingia</taxon>
    </lineage>
</organism>
<proteinExistence type="predicted"/>
<accession>A0A5C6XBZ2</accession>
<dbReference type="EMBL" id="VOSL01000045">
    <property type="protein sequence ID" value="TXD36260.1"/>
    <property type="molecule type" value="Genomic_DNA"/>
</dbReference>
<evidence type="ECO:0000313" key="4">
    <source>
        <dbReference type="Proteomes" id="UP000321046"/>
    </source>
</evidence>
<evidence type="ECO:0000256" key="1">
    <source>
        <dbReference type="SAM" id="Coils"/>
    </source>
</evidence>
<keyword evidence="1" id="KW-0175">Coiled coil</keyword>
<dbReference type="Gene3D" id="1.10.287.1700">
    <property type="match status" value="1"/>
</dbReference>
<dbReference type="InterPro" id="IPR031869">
    <property type="entry name" value="YscO-like"/>
</dbReference>
<protein>
    <submittedName>
        <fullName evidence="3">Uncharacterized protein</fullName>
    </submittedName>
</protein>
<sequence length="165" mass="19294">MIMTSEAYELQVLLELRQGEREQAEAVFAEAVGELEKVRRRVREVQGRWERVEAQRRQGAQTFDERARQKGMALVELQNIDRYLEGLRQLSDEAQQALSRVQEEEQRAQRQVHAAQRAMQGAISALKAVESHHEAWSDEQRTLSRRKAEAQMDEVATRLWREQQP</sequence>
<dbReference type="Pfam" id="PF16789">
    <property type="entry name" value="YscO-like"/>
    <property type="match status" value="1"/>
</dbReference>
<dbReference type="AlphaFoldDB" id="A0A5C6XBZ2"/>
<dbReference type="OrthoDB" id="5514145at2"/>
<reference evidence="3 4" key="1">
    <citation type="submission" date="2019-08" db="EMBL/GenBank/DDBJ databases">
        <title>Bradymonadales sp. TMQ2.</title>
        <authorList>
            <person name="Liang Q."/>
        </authorList>
    </citation>
    <scope>NUCLEOTIDE SEQUENCE [LARGE SCALE GENOMIC DNA]</scope>
    <source>
        <strain evidence="3 4">TMQ2</strain>
    </source>
</reference>
<dbReference type="InterPro" id="IPR053716">
    <property type="entry name" value="Flag_assembly_chemotaxis_eff"/>
</dbReference>
<name>A0A5C6XBZ2_9DELT</name>
<dbReference type="Proteomes" id="UP000321046">
    <property type="component" value="Unassembled WGS sequence"/>
</dbReference>
<gene>
    <name evidence="3" type="ORF">FRC96_10275</name>
</gene>
<feature type="region of interest" description="Disordered" evidence="2">
    <location>
        <begin position="133"/>
        <end position="165"/>
    </location>
</feature>
<feature type="coiled-coil region" evidence="1">
    <location>
        <begin position="80"/>
        <end position="118"/>
    </location>
</feature>
<comment type="caution">
    <text evidence="3">The sequence shown here is derived from an EMBL/GenBank/DDBJ whole genome shotgun (WGS) entry which is preliminary data.</text>
</comment>
<evidence type="ECO:0000256" key="2">
    <source>
        <dbReference type="SAM" id="MobiDB-lite"/>
    </source>
</evidence>